<dbReference type="SUPFAM" id="SSF49562">
    <property type="entry name" value="C2 domain (Calcium/lipid-binding domain, CaLB)"/>
    <property type="match status" value="1"/>
</dbReference>
<dbReference type="OrthoDB" id="428159at2759"/>
<gene>
    <name evidence="2" type="ORF">Taro_023589</name>
</gene>
<dbReference type="CDD" id="cd00030">
    <property type="entry name" value="C2"/>
    <property type="match status" value="1"/>
</dbReference>
<dbReference type="Proteomes" id="UP000652761">
    <property type="component" value="Unassembled WGS sequence"/>
</dbReference>
<dbReference type="EMBL" id="NMUH01001292">
    <property type="protein sequence ID" value="MQL90988.1"/>
    <property type="molecule type" value="Genomic_DNA"/>
</dbReference>
<organism evidence="2 3">
    <name type="scientific">Colocasia esculenta</name>
    <name type="common">Wild taro</name>
    <name type="synonym">Arum esculentum</name>
    <dbReference type="NCBI Taxonomy" id="4460"/>
    <lineage>
        <taxon>Eukaryota</taxon>
        <taxon>Viridiplantae</taxon>
        <taxon>Streptophyta</taxon>
        <taxon>Embryophyta</taxon>
        <taxon>Tracheophyta</taxon>
        <taxon>Spermatophyta</taxon>
        <taxon>Magnoliopsida</taxon>
        <taxon>Liliopsida</taxon>
        <taxon>Araceae</taxon>
        <taxon>Aroideae</taxon>
        <taxon>Colocasieae</taxon>
        <taxon>Colocasia</taxon>
    </lineage>
</organism>
<comment type="similarity">
    <text evidence="1">Belongs to the VPS13 family.</text>
</comment>
<evidence type="ECO:0000313" key="2">
    <source>
        <dbReference type="EMBL" id="MQL90988.1"/>
    </source>
</evidence>
<dbReference type="AlphaFoldDB" id="A0A843V4K4"/>
<dbReference type="InterPro" id="IPR035892">
    <property type="entry name" value="C2_domain_sf"/>
</dbReference>
<dbReference type="GO" id="GO:0006623">
    <property type="term" value="P:protein targeting to vacuole"/>
    <property type="evidence" value="ECO:0007669"/>
    <property type="project" value="TreeGrafter"/>
</dbReference>
<keyword evidence="3" id="KW-1185">Reference proteome</keyword>
<evidence type="ECO:0000256" key="1">
    <source>
        <dbReference type="ARBA" id="ARBA00006545"/>
    </source>
</evidence>
<dbReference type="InterPro" id="IPR026847">
    <property type="entry name" value="VPS13"/>
</dbReference>
<name>A0A843V4K4_COLES</name>
<dbReference type="Gene3D" id="2.60.40.150">
    <property type="entry name" value="C2 domain"/>
    <property type="match status" value="1"/>
</dbReference>
<protein>
    <recommendedName>
        <fullName evidence="4">C2 domain-containing protein</fullName>
    </recommendedName>
</protein>
<accession>A0A843V4K4</accession>
<evidence type="ECO:0000313" key="3">
    <source>
        <dbReference type="Proteomes" id="UP000652761"/>
    </source>
</evidence>
<dbReference type="GO" id="GO:0045053">
    <property type="term" value="P:protein retention in Golgi apparatus"/>
    <property type="evidence" value="ECO:0007669"/>
    <property type="project" value="TreeGrafter"/>
</dbReference>
<proteinExistence type="inferred from homology"/>
<comment type="caution">
    <text evidence="2">The sequence shown here is derived from an EMBL/GenBank/DDBJ whole genome shotgun (WGS) entry which is preliminary data.</text>
</comment>
<reference evidence="2" key="1">
    <citation type="submission" date="2017-07" db="EMBL/GenBank/DDBJ databases">
        <title>Taro Niue Genome Assembly and Annotation.</title>
        <authorList>
            <person name="Atibalentja N."/>
            <person name="Keating K."/>
            <person name="Fields C.J."/>
        </authorList>
    </citation>
    <scope>NUCLEOTIDE SEQUENCE</scope>
    <source>
        <strain evidence="2">Niue_2</strain>
        <tissue evidence="2">Leaf</tissue>
    </source>
</reference>
<sequence>MNELPPSRIGKHMRVSTTTTVNLNLSSANLETMIESIISWRKQMDLQQKSSKKNEEPDVHFNCIDGSKFSALEEDDLQRVIVENKLGCGIYIRKLEQNSERVELLEHGKQASVAIPPPRFSDRLNASDETRENRYYVAIKIFESKGLPIEDDGNAHDFFCALRLVVDTNLAEQSKLFPQSARTRCVRPLVSRGTDVIQGIVKWNEIFIFEIPEKGLANLEVEVTNLASRAGKGTFSGKFICTNSG</sequence>
<dbReference type="PANTHER" id="PTHR16166:SF93">
    <property type="entry name" value="INTERMEMBRANE LIPID TRANSFER PROTEIN VPS13"/>
    <property type="match status" value="1"/>
</dbReference>
<dbReference type="PANTHER" id="PTHR16166">
    <property type="entry name" value="VACUOLAR PROTEIN SORTING-ASSOCIATED PROTEIN VPS13"/>
    <property type="match status" value="1"/>
</dbReference>
<evidence type="ECO:0008006" key="4">
    <source>
        <dbReference type="Google" id="ProtNLM"/>
    </source>
</evidence>